<comment type="caution">
    <text evidence="4">The sequence shown here is derived from an EMBL/GenBank/DDBJ whole genome shotgun (WGS) entry which is preliminary data.</text>
</comment>
<evidence type="ECO:0000256" key="1">
    <source>
        <dbReference type="SAM" id="MobiDB-lite"/>
    </source>
</evidence>
<dbReference type="GO" id="GO:0004540">
    <property type="term" value="F:RNA nuclease activity"/>
    <property type="evidence" value="ECO:0007669"/>
    <property type="project" value="InterPro"/>
</dbReference>
<feature type="region of interest" description="Disordered" evidence="1">
    <location>
        <begin position="59"/>
        <end position="96"/>
    </location>
</feature>
<keyword evidence="5" id="KW-1185">Reference proteome</keyword>
<feature type="transmembrane region" description="Helical" evidence="2">
    <location>
        <begin position="12"/>
        <end position="31"/>
    </location>
</feature>
<protein>
    <submittedName>
        <fullName evidence="4">Pretoxin HINT domain-containing protein</fullName>
    </submittedName>
</protein>
<dbReference type="InterPro" id="IPR024440">
    <property type="entry name" value="ColicinD_C"/>
</dbReference>
<name>A0A4V3D9A8_9ACTN</name>
<evidence type="ECO:0000256" key="2">
    <source>
        <dbReference type="SAM" id="Phobius"/>
    </source>
</evidence>
<dbReference type="InterPro" id="IPR036844">
    <property type="entry name" value="Hint_dom_sf"/>
</dbReference>
<feature type="domain" description="Hint" evidence="3">
    <location>
        <begin position="297"/>
        <end position="399"/>
    </location>
</feature>
<dbReference type="EMBL" id="SNYN01000001">
    <property type="protein sequence ID" value="TDQ55400.1"/>
    <property type="molecule type" value="Genomic_DNA"/>
</dbReference>
<dbReference type="SMART" id="SM00306">
    <property type="entry name" value="HintN"/>
    <property type="match status" value="1"/>
</dbReference>
<dbReference type="Gene3D" id="3.10.450.200">
    <property type="match status" value="1"/>
</dbReference>
<keyword evidence="2" id="KW-0812">Transmembrane</keyword>
<sequence>MLRRIHSPDRGVSITEYSAVIVLVAAIVAALSNTGITTTITTSLYSGVNRVLGDGNALPDGDAAAGDPAREPLPAASVGPDGEVTYSGDSRSPEQDQRNEFRLAFNGGIAPEDVDPDDLVNENDVVIPDDHAAADDEGKPWWLSLLDALDGSAGILERFAEALGTSVSNDIQGMIDSLTTNPVDSVLGLVDTIVNDPVGLLFSDELRDTWAEGDWPAIIGHGLWEIGSWLIPGAGAVMKVLKFLGKGPDAPGRPPDTESGGGPNTDSEDVEGGEDQPDEGNGADEGDRNSESTPCAGNSFPPGTLVLLADGTHTPIEAVMVGDEVWATDPTTGESGPREVTRLITGSGEKTLVEITVTDDTGTTGRVTATAAHPFWLPDRRRWADAIDLAPGDRLHTSTGARVRITATESRPATDQQVHNLTVDGLHTYHVAVGQVDVLAHNNGCGVTYTDKQLQKKFKHAQDFGISGDYSRAKADEFREALDNHIDSPGTVQIQGTYHREPVTHFLDPNTGLNVITTRSGEFISGWKLSPGQLANVQQHGGL</sequence>
<dbReference type="Gene3D" id="2.170.16.10">
    <property type="entry name" value="Hedgehog/Intein (Hint) domain"/>
    <property type="match status" value="1"/>
</dbReference>
<dbReference type="SUPFAM" id="SSF102824">
    <property type="entry name" value="Colicin D/E5 nuclease domain"/>
    <property type="match status" value="1"/>
</dbReference>
<evidence type="ECO:0000313" key="5">
    <source>
        <dbReference type="Proteomes" id="UP000295281"/>
    </source>
</evidence>
<dbReference type="AlphaFoldDB" id="A0A4V3D9A8"/>
<dbReference type="CDD" id="cd00081">
    <property type="entry name" value="Hint"/>
    <property type="match status" value="1"/>
</dbReference>
<organism evidence="4 5">
    <name type="scientific">Actinorugispora endophytica</name>
    <dbReference type="NCBI Taxonomy" id="1605990"/>
    <lineage>
        <taxon>Bacteria</taxon>
        <taxon>Bacillati</taxon>
        <taxon>Actinomycetota</taxon>
        <taxon>Actinomycetes</taxon>
        <taxon>Streptosporangiales</taxon>
        <taxon>Nocardiopsidaceae</taxon>
        <taxon>Actinorugispora</taxon>
    </lineage>
</organism>
<keyword evidence="2" id="KW-0472">Membrane</keyword>
<feature type="region of interest" description="Disordered" evidence="1">
    <location>
        <begin position="246"/>
        <end position="307"/>
    </location>
</feature>
<accession>A0A4V3D9A8</accession>
<evidence type="ECO:0000313" key="4">
    <source>
        <dbReference type="EMBL" id="TDQ55400.1"/>
    </source>
</evidence>
<feature type="compositionally biased region" description="Acidic residues" evidence="1">
    <location>
        <begin position="266"/>
        <end position="284"/>
    </location>
</feature>
<dbReference type="InterPro" id="IPR037178">
    <property type="entry name" value="ColicinD_C_sf"/>
</dbReference>
<dbReference type="SUPFAM" id="SSF51294">
    <property type="entry name" value="Hedgehog/intein (Hint) domain"/>
    <property type="match status" value="1"/>
</dbReference>
<reference evidence="4 5" key="1">
    <citation type="submission" date="2019-03" db="EMBL/GenBank/DDBJ databases">
        <title>Genomic Encyclopedia of Type Strains, Phase IV (KMG-IV): sequencing the most valuable type-strain genomes for metagenomic binning, comparative biology and taxonomic classification.</title>
        <authorList>
            <person name="Goeker M."/>
        </authorList>
    </citation>
    <scope>NUCLEOTIDE SEQUENCE [LARGE SCALE GENOMIC DNA]</scope>
    <source>
        <strain evidence="4 5">DSM 46770</strain>
    </source>
</reference>
<evidence type="ECO:0000259" key="3">
    <source>
        <dbReference type="SMART" id="SM00306"/>
    </source>
</evidence>
<dbReference type="InterPro" id="IPR003587">
    <property type="entry name" value="Hint_dom_N"/>
</dbReference>
<dbReference type="Proteomes" id="UP000295281">
    <property type="component" value="Unassembled WGS sequence"/>
</dbReference>
<proteinExistence type="predicted"/>
<keyword evidence="2" id="KW-1133">Transmembrane helix</keyword>
<dbReference type="Pfam" id="PF07591">
    <property type="entry name" value="PT-HINT"/>
    <property type="match status" value="1"/>
</dbReference>
<dbReference type="InterPro" id="IPR038233">
    <property type="entry name" value="Colicin_D/E5_nuclease"/>
</dbReference>
<dbReference type="Pfam" id="PF11429">
    <property type="entry name" value="Colicin_D"/>
    <property type="match status" value="1"/>
</dbReference>
<gene>
    <name evidence="4" type="ORF">EV190_101727</name>
</gene>